<comment type="caution">
    <text evidence="1">The sequence shown here is derived from an EMBL/GenBank/DDBJ whole genome shotgun (WGS) entry which is preliminary data.</text>
</comment>
<accession>A0A098SEI9</accession>
<dbReference type="AlphaFoldDB" id="A0A098SEI9"/>
<evidence type="ECO:0000313" key="2">
    <source>
        <dbReference type="Proteomes" id="UP000029736"/>
    </source>
</evidence>
<dbReference type="EMBL" id="JPOS01000010">
    <property type="protein sequence ID" value="KGE89362.1"/>
    <property type="molecule type" value="Genomic_DNA"/>
</dbReference>
<keyword evidence="2" id="KW-1185">Reference proteome</keyword>
<evidence type="ECO:0000313" key="1">
    <source>
        <dbReference type="EMBL" id="KGE89362.1"/>
    </source>
</evidence>
<reference evidence="1 2" key="1">
    <citation type="journal article" date="2014" name="Int. J. Syst. Evol. Microbiol.">
        <title>Phaeodactylibacter xiamenensis gen. nov., sp. nov., a member of the family Saprospiraceae isolated from the marine alga Phaeodactylum tricornutum.</title>
        <authorList>
            <person name="Chen Z.Jr."/>
            <person name="Lei X."/>
            <person name="Lai Q."/>
            <person name="Li Y."/>
            <person name="Zhang B."/>
            <person name="Zhang J."/>
            <person name="Zhang H."/>
            <person name="Yang L."/>
            <person name="Zheng W."/>
            <person name="Tian Y."/>
            <person name="Yu Z."/>
            <person name="Xu H.Jr."/>
            <person name="Zheng T."/>
        </authorList>
    </citation>
    <scope>NUCLEOTIDE SEQUENCE [LARGE SCALE GENOMIC DNA]</scope>
    <source>
        <strain evidence="1 2">KD52</strain>
    </source>
</reference>
<dbReference type="Proteomes" id="UP000029736">
    <property type="component" value="Unassembled WGS sequence"/>
</dbReference>
<organism evidence="1 2">
    <name type="scientific">Phaeodactylibacter xiamenensis</name>
    <dbReference type="NCBI Taxonomy" id="1524460"/>
    <lineage>
        <taxon>Bacteria</taxon>
        <taxon>Pseudomonadati</taxon>
        <taxon>Bacteroidota</taxon>
        <taxon>Saprospiria</taxon>
        <taxon>Saprospirales</taxon>
        <taxon>Haliscomenobacteraceae</taxon>
        <taxon>Phaeodactylibacter</taxon>
    </lineage>
</organism>
<name>A0A098SEI9_9BACT</name>
<proteinExistence type="predicted"/>
<protein>
    <submittedName>
        <fullName evidence="1">Uncharacterized protein</fullName>
    </submittedName>
</protein>
<gene>
    <name evidence="1" type="ORF">IX84_03345</name>
</gene>
<sequence>MQRFGLSQYCEVAKLAAAPSRLGGGDYGTSPRAKPLRAGSSPALTAIKALNAALLFSQYCEVAKLAAAPSRLGGGDYGTSLRAKPLRAGSSTKYMELSGIILPLQQYLHLSFPFT</sequence>